<gene>
    <name evidence="6" type="ORF">FDK13_22690</name>
</gene>
<keyword evidence="4" id="KW-1133">Transmembrane helix</keyword>
<evidence type="ECO:0000313" key="6">
    <source>
        <dbReference type="EMBL" id="TKT89668.1"/>
    </source>
</evidence>
<keyword evidence="3" id="KW-0812">Transmembrane</keyword>
<evidence type="ECO:0000256" key="3">
    <source>
        <dbReference type="ARBA" id="ARBA00022692"/>
    </source>
</evidence>
<dbReference type="EMBL" id="SZVO01000011">
    <property type="protein sequence ID" value="TKT89668.1"/>
    <property type="molecule type" value="Genomic_DNA"/>
</dbReference>
<dbReference type="Proteomes" id="UP000304900">
    <property type="component" value="Unassembled WGS sequence"/>
</dbReference>
<comment type="subcellular location">
    <subcellularLocation>
        <location evidence="1">Membrane</location>
        <topology evidence="1">Single-pass membrane protein</topology>
    </subcellularLocation>
</comment>
<dbReference type="InterPro" id="IPR023353">
    <property type="entry name" value="LemA-like_dom_sf"/>
</dbReference>
<dbReference type="GO" id="GO:0016020">
    <property type="term" value="C:membrane"/>
    <property type="evidence" value="ECO:0007669"/>
    <property type="project" value="UniProtKB-SubCell"/>
</dbReference>
<reference evidence="6 7" key="1">
    <citation type="submission" date="2019-05" db="EMBL/GenBank/DDBJ databases">
        <title>Dyadobacter AR-3-8 sp. nov., isolated from arctic soil.</title>
        <authorList>
            <person name="Chaudhary D.K."/>
        </authorList>
    </citation>
    <scope>NUCLEOTIDE SEQUENCE [LARGE SCALE GENOMIC DNA]</scope>
    <source>
        <strain evidence="6 7">AR-3-8</strain>
    </source>
</reference>
<keyword evidence="5" id="KW-0472">Membrane</keyword>
<comment type="caution">
    <text evidence="6">The sequence shown here is derived from an EMBL/GenBank/DDBJ whole genome shotgun (WGS) entry which is preliminary data.</text>
</comment>
<dbReference type="PROSITE" id="PS51257">
    <property type="entry name" value="PROKAR_LIPOPROTEIN"/>
    <property type="match status" value="1"/>
</dbReference>
<sequence>MSKGLIAVVVILLIFGFVGCGKYNGLVGKDEVVKESWAKVESQYQRRADLIPNLVSTVKGAADFEKSTLTAVIEARAKATSTTINADQLTPENITKFQGAQDQLSGALSRLLVSVEKYPDLKANQNFLELQAQLEGTENRIAVARNDFNTVVKDYNQEVRTFPTNLFAGIFGFAQKGYFTAAAGSEKAPSVQF</sequence>
<dbReference type="Gene3D" id="1.20.1440.20">
    <property type="entry name" value="LemA-like domain"/>
    <property type="match status" value="1"/>
</dbReference>
<dbReference type="AlphaFoldDB" id="A0A4U6D1I5"/>
<protein>
    <submittedName>
        <fullName evidence="6">LemA family protein</fullName>
    </submittedName>
</protein>
<evidence type="ECO:0000256" key="5">
    <source>
        <dbReference type="ARBA" id="ARBA00023136"/>
    </source>
</evidence>
<dbReference type="Pfam" id="PF04011">
    <property type="entry name" value="LemA"/>
    <property type="match status" value="1"/>
</dbReference>
<organism evidence="6 7">
    <name type="scientific">Dyadobacter frigoris</name>
    <dbReference type="NCBI Taxonomy" id="2576211"/>
    <lineage>
        <taxon>Bacteria</taxon>
        <taxon>Pseudomonadati</taxon>
        <taxon>Bacteroidota</taxon>
        <taxon>Cytophagia</taxon>
        <taxon>Cytophagales</taxon>
        <taxon>Spirosomataceae</taxon>
        <taxon>Dyadobacter</taxon>
    </lineage>
</organism>
<evidence type="ECO:0000256" key="2">
    <source>
        <dbReference type="ARBA" id="ARBA00008854"/>
    </source>
</evidence>
<dbReference type="PANTHER" id="PTHR34478">
    <property type="entry name" value="PROTEIN LEMA"/>
    <property type="match status" value="1"/>
</dbReference>
<keyword evidence="7" id="KW-1185">Reference proteome</keyword>
<evidence type="ECO:0000313" key="7">
    <source>
        <dbReference type="Proteomes" id="UP000304900"/>
    </source>
</evidence>
<proteinExistence type="inferred from homology"/>
<dbReference type="RefSeq" id="WP_137342299.1">
    <property type="nucleotide sequence ID" value="NZ_BSQH01000009.1"/>
</dbReference>
<accession>A0A4U6D1I5</accession>
<evidence type="ECO:0000256" key="1">
    <source>
        <dbReference type="ARBA" id="ARBA00004167"/>
    </source>
</evidence>
<dbReference type="PANTHER" id="PTHR34478:SF2">
    <property type="entry name" value="MEMBRANE PROTEIN"/>
    <property type="match status" value="1"/>
</dbReference>
<name>A0A4U6D1I5_9BACT</name>
<evidence type="ECO:0000256" key="4">
    <source>
        <dbReference type="ARBA" id="ARBA00022989"/>
    </source>
</evidence>
<dbReference type="OrthoDB" id="9804152at2"/>
<comment type="similarity">
    <text evidence="2">Belongs to the LemA family.</text>
</comment>
<dbReference type="SUPFAM" id="SSF140478">
    <property type="entry name" value="LemA-like"/>
    <property type="match status" value="1"/>
</dbReference>
<dbReference type="InterPro" id="IPR007156">
    <property type="entry name" value="MamQ_LemA"/>
</dbReference>